<dbReference type="AlphaFoldDB" id="A0A4S8JT21"/>
<proteinExistence type="predicted"/>
<protein>
    <submittedName>
        <fullName evidence="1">Uncharacterized protein</fullName>
    </submittedName>
</protein>
<keyword evidence="2" id="KW-1185">Reference proteome</keyword>
<gene>
    <name evidence="1" type="ORF">C4D60_Mb05t02060</name>
</gene>
<accession>A0A4S8JT21</accession>
<dbReference type="EMBL" id="PYDT01000003">
    <property type="protein sequence ID" value="THU65288.1"/>
    <property type="molecule type" value="Genomic_DNA"/>
</dbReference>
<name>A0A4S8JT21_MUSBA</name>
<dbReference type="Proteomes" id="UP000317650">
    <property type="component" value="Chromosome 5"/>
</dbReference>
<evidence type="ECO:0000313" key="1">
    <source>
        <dbReference type="EMBL" id="THU65288.1"/>
    </source>
</evidence>
<comment type="caution">
    <text evidence="1">The sequence shown here is derived from an EMBL/GenBank/DDBJ whole genome shotgun (WGS) entry which is preliminary data.</text>
</comment>
<reference evidence="1 2" key="1">
    <citation type="journal article" date="2019" name="Nat. Plants">
        <title>Genome sequencing of Musa balbisiana reveals subgenome evolution and function divergence in polyploid bananas.</title>
        <authorList>
            <person name="Yao X."/>
        </authorList>
    </citation>
    <scope>NUCLEOTIDE SEQUENCE [LARGE SCALE GENOMIC DNA]</scope>
    <source>
        <strain evidence="2">cv. DH-PKW</strain>
        <tissue evidence="1">Leaves</tissue>
    </source>
</reference>
<sequence length="106" mass="11169">MLFSDVNVYGKVTTALKTTMTCVIGMEEAEAEAGAGVGVVAAAMMNDENHLSQTAGEAKTSYHPSQVAAGVSLWVVTAAEFCYRLEEVGKHSKTSVETMTKTNCSS</sequence>
<evidence type="ECO:0000313" key="2">
    <source>
        <dbReference type="Proteomes" id="UP000317650"/>
    </source>
</evidence>
<organism evidence="1 2">
    <name type="scientific">Musa balbisiana</name>
    <name type="common">Banana</name>
    <dbReference type="NCBI Taxonomy" id="52838"/>
    <lineage>
        <taxon>Eukaryota</taxon>
        <taxon>Viridiplantae</taxon>
        <taxon>Streptophyta</taxon>
        <taxon>Embryophyta</taxon>
        <taxon>Tracheophyta</taxon>
        <taxon>Spermatophyta</taxon>
        <taxon>Magnoliopsida</taxon>
        <taxon>Liliopsida</taxon>
        <taxon>Zingiberales</taxon>
        <taxon>Musaceae</taxon>
        <taxon>Musa</taxon>
    </lineage>
</organism>